<gene>
    <name evidence="2" type="ORF">S12H4_23414</name>
</gene>
<feature type="domain" description="B3/B4 tRNA-binding" evidence="1">
    <location>
        <begin position="2"/>
        <end position="39"/>
    </location>
</feature>
<evidence type="ECO:0000313" key="2">
    <source>
        <dbReference type="EMBL" id="GAI84081.1"/>
    </source>
</evidence>
<dbReference type="SUPFAM" id="SSF56037">
    <property type="entry name" value="PheT/TilS domain"/>
    <property type="match status" value="1"/>
</dbReference>
<feature type="non-terminal residue" evidence="2">
    <location>
        <position position="39"/>
    </location>
</feature>
<dbReference type="InterPro" id="IPR005146">
    <property type="entry name" value="B3/B4_tRNA-bd"/>
</dbReference>
<dbReference type="GO" id="GO:0003723">
    <property type="term" value="F:RNA binding"/>
    <property type="evidence" value="ECO:0007669"/>
    <property type="project" value="InterPro"/>
</dbReference>
<comment type="caution">
    <text evidence="2">The sequence shown here is derived from an EMBL/GenBank/DDBJ whole genome shotgun (WGS) entry which is preliminary data.</text>
</comment>
<dbReference type="Gene3D" id="3.50.40.10">
    <property type="entry name" value="Phenylalanyl-trna Synthetase, Chain B, domain 3"/>
    <property type="match status" value="1"/>
</dbReference>
<name>X1SY81_9ZZZZ</name>
<dbReference type="InterPro" id="IPR020825">
    <property type="entry name" value="Phe-tRNA_synthase-like_B3/B4"/>
</dbReference>
<accession>X1SY81</accession>
<dbReference type="GO" id="GO:0004826">
    <property type="term" value="F:phenylalanine-tRNA ligase activity"/>
    <property type="evidence" value="ECO:0007669"/>
    <property type="project" value="InterPro"/>
</dbReference>
<reference evidence="2" key="1">
    <citation type="journal article" date="2014" name="Front. Microbiol.">
        <title>High frequency of phylogenetically diverse reductive dehalogenase-homologous genes in deep subseafloor sedimentary metagenomes.</title>
        <authorList>
            <person name="Kawai M."/>
            <person name="Futagami T."/>
            <person name="Toyoda A."/>
            <person name="Takaki Y."/>
            <person name="Nishi S."/>
            <person name="Hori S."/>
            <person name="Arai W."/>
            <person name="Tsubouchi T."/>
            <person name="Morono Y."/>
            <person name="Uchiyama I."/>
            <person name="Ito T."/>
            <person name="Fujiyama A."/>
            <person name="Inagaki F."/>
            <person name="Takami H."/>
        </authorList>
    </citation>
    <scope>NUCLEOTIDE SEQUENCE</scope>
    <source>
        <strain evidence="2">Expedition CK06-06</strain>
    </source>
</reference>
<evidence type="ECO:0000259" key="1">
    <source>
        <dbReference type="Pfam" id="PF03483"/>
    </source>
</evidence>
<sequence>MDDVERQLPSNSLVIADTEGAIALAGIMGGKYSEIDQNT</sequence>
<protein>
    <recommendedName>
        <fullName evidence="1">B3/B4 tRNA-binding domain-containing protein</fullName>
    </recommendedName>
</protein>
<dbReference type="Pfam" id="PF03483">
    <property type="entry name" value="B3_4"/>
    <property type="match status" value="1"/>
</dbReference>
<organism evidence="2">
    <name type="scientific">marine sediment metagenome</name>
    <dbReference type="NCBI Taxonomy" id="412755"/>
    <lineage>
        <taxon>unclassified sequences</taxon>
        <taxon>metagenomes</taxon>
        <taxon>ecological metagenomes</taxon>
    </lineage>
</organism>
<proteinExistence type="predicted"/>
<dbReference type="AlphaFoldDB" id="X1SY81"/>
<dbReference type="EMBL" id="BARW01012432">
    <property type="protein sequence ID" value="GAI84081.1"/>
    <property type="molecule type" value="Genomic_DNA"/>
</dbReference>